<dbReference type="Proteomes" id="UP001558613">
    <property type="component" value="Unassembled WGS sequence"/>
</dbReference>
<protein>
    <submittedName>
        <fullName evidence="1">Uncharacterized protein</fullName>
    </submittedName>
</protein>
<name>A0ABR3N711_9TELE</name>
<sequence length="107" mass="11796">MPLQLSEARNEHEKVALHLALFVGAFLAYSRVEGPSIAMQPTSVCQESPLLGFVIEASQNLRRDNASGHHFHTAQALSILSLKRLCHASICHRARSRPALKNRGKNS</sequence>
<organism evidence="1 2">
    <name type="scientific">Cirrhinus molitorella</name>
    <name type="common">mud carp</name>
    <dbReference type="NCBI Taxonomy" id="172907"/>
    <lineage>
        <taxon>Eukaryota</taxon>
        <taxon>Metazoa</taxon>
        <taxon>Chordata</taxon>
        <taxon>Craniata</taxon>
        <taxon>Vertebrata</taxon>
        <taxon>Euteleostomi</taxon>
        <taxon>Actinopterygii</taxon>
        <taxon>Neopterygii</taxon>
        <taxon>Teleostei</taxon>
        <taxon>Ostariophysi</taxon>
        <taxon>Cypriniformes</taxon>
        <taxon>Cyprinidae</taxon>
        <taxon>Labeoninae</taxon>
        <taxon>Labeonini</taxon>
        <taxon>Cirrhinus</taxon>
    </lineage>
</organism>
<reference evidence="1 2" key="1">
    <citation type="submission" date="2023-09" db="EMBL/GenBank/DDBJ databases">
        <authorList>
            <person name="Wang M."/>
        </authorList>
    </citation>
    <scope>NUCLEOTIDE SEQUENCE [LARGE SCALE GENOMIC DNA]</scope>
    <source>
        <strain evidence="1">GT-2023</strain>
        <tissue evidence="1">Liver</tissue>
    </source>
</reference>
<accession>A0ABR3N711</accession>
<gene>
    <name evidence="1" type="ORF">QQF64_028581</name>
</gene>
<evidence type="ECO:0000313" key="2">
    <source>
        <dbReference type="Proteomes" id="UP001558613"/>
    </source>
</evidence>
<evidence type="ECO:0000313" key="1">
    <source>
        <dbReference type="EMBL" id="KAL1272719.1"/>
    </source>
</evidence>
<comment type="caution">
    <text evidence="1">The sequence shown here is derived from an EMBL/GenBank/DDBJ whole genome shotgun (WGS) entry which is preliminary data.</text>
</comment>
<proteinExistence type="predicted"/>
<dbReference type="EMBL" id="JAYMGO010000006">
    <property type="protein sequence ID" value="KAL1272719.1"/>
    <property type="molecule type" value="Genomic_DNA"/>
</dbReference>
<keyword evidence="2" id="KW-1185">Reference proteome</keyword>